<dbReference type="KEGG" id="tped:TPE_0180"/>
<name>S6A2I4_9SPIR</name>
<dbReference type="GeneID" id="301088909"/>
<dbReference type="SUPFAM" id="SSF50156">
    <property type="entry name" value="PDZ domain-like"/>
    <property type="match status" value="2"/>
</dbReference>
<gene>
    <name evidence="5" type="ORF">TPE_0180</name>
</gene>
<dbReference type="GO" id="GO:0006508">
    <property type="term" value="P:proteolysis"/>
    <property type="evidence" value="ECO:0007669"/>
    <property type="project" value="UniProtKB-KW"/>
</dbReference>
<dbReference type="Pfam" id="PF13365">
    <property type="entry name" value="Trypsin_2"/>
    <property type="match status" value="1"/>
</dbReference>
<feature type="domain" description="PDZ" evidence="4">
    <location>
        <begin position="361"/>
        <end position="436"/>
    </location>
</feature>
<dbReference type="AlphaFoldDB" id="S6A2I4"/>
<dbReference type="SUPFAM" id="SSF50494">
    <property type="entry name" value="Trypsin-like serine proteases"/>
    <property type="match status" value="1"/>
</dbReference>
<organism evidence="5 6">
    <name type="scientific">Treponema pedis str. T A4</name>
    <dbReference type="NCBI Taxonomy" id="1291379"/>
    <lineage>
        <taxon>Bacteria</taxon>
        <taxon>Pseudomonadati</taxon>
        <taxon>Spirochaetota</taxon>
        <taxon>Spirochaetia</taxon>
        <taxon>Spirochaetales</taxon>
        <taxon>Treponemataceae</taxon>
        <taxon>Treponema</taxon>
    </lineage>
</organism>
<keyword evidence="3" id="KW-0378">Hydrolase</keyword>
<evidence type="ECO:0000313" key="5">
    <source>
        <dbReference type="EMBL" id="AGT42676.1"/>
    </source>
</evidence>
<dbReference type="Gene3D" id="2.30.42.10">
    <property type="match status" value="1"/>
</dbReference>
<comment type="similarity">
    <text evidence="1">Belongs to the peptidase S1C family.</text>
</comment>
<reference evidence="5 6" key="1">
    <citation type="journal article" date="2013" name="PLoS ONE">
        <title>Genome-Wide Relatedness of Treponema pedis, from Gingiva and Necrotic Skin Lesions of Pigs, with the Human Oral Pathogen Treponema denticola.</title>
        <authorList>
            <person name="Svartstrom O."/>
            <person name="Mushtaq M."/>
            <person name="Pringle M."/>
            <person name="Segerman B."/>
        </authorList>
    </citation>
    <scope>NUCLEOTIDE SEQUENCE [LARGE SCALE GENOMIC DNA]</scope>
    <source>
        <strain evidence="5">T A4</strain>
    </source>
</reference>
<dbReference type="RefSeq" id="WP_020963976.1">
    <property type="nucleotide sequence ID" value="NC_022097.1"/>
</dbReference>
<evidence type="ECO:0000256" key="2">
    <source>
        <dbReference type="ARBA" id="ARBA00022670"/>
    </source>
</evidence>
<keyword evidence="6" id="KW-1185">Reference proteome</keyword>
<accession>S6A2I4</accession>
<dbReference type="PRINTS" id="PR00834">
    <property type="entry name" value="PROTEASES2C"/>
</dbReference>
<dbReference type="SMART" id="SM00228">
    <property type="entry name" value="PDZ"/>
    <property type="match status" value="1"/>
</dbReference>
<dbReference type="MEROPS" id="S01.454"/>
<evidence type="ECO:0000256" key="1">
    <source>
        <dbReference type="ARBA" id="ARBA00010541"/>
    </source>
</evidence>
<dbReference type="InterPro" id="IPR009003">
    <property type="entry name" value="Peptidase_S1_PA"/>
</dbReference>
<evidence type="ECO:0000313" key="6">
    <source>
        <dbReference type="Proteomes" id="UP000015620"/>
    </source>
</evidence>
<protein>
    <submittedName>
        <fullName evidence="5">Trypsin domain/PDZ</fullName>
    </submittedName>
</protein>
<evidence type="ECO:0000259" key="4">
    <source>
        <dbReference type="SMART" id="SM00228"/>
    </source>
</evidence>
<dbReference type="InterPro" id="IPR043504">
    <property type="entry name" value="Peptidase_S1_PA_chymotrypsin"/>
</dbReference>
<dbReference type="HOGENOM" id="CLU_026857_0_0_12"/>
<dbReference type="EMBL" id="CP004120">
    <property type="protein sequence ID" value="AGT42676.1"/>
    <property type="molecule type" value="Genomic_DNA"/>
</dbReference>
<dbReference type="GO" id="GO:0004252">
    <property type="term" value="F:serine-type endopeptidase activity"/>
    <property type="evidence" value="ECO:0007669"/>
    <property type="project" value="InterPro"/>
</dbReference>
<proteinExistence type="inferred from homology"/>
<dbReference type="STRING" id="1291379.TPE_0180"/>
<dbReference type="InterPro" id="IPR036034">
    <property type="entry name" value="PDZ_sf"/>
</dbReference>
<dbReference type="PATRIC" id="fig|1291379.3.peg.176"/>
<keyword evidence="2" id="KW-0645">Protease</keyword>
<sequence length="555" mass="61997">MKKFYLNFIISACFLFFCCNTVQQPHSYVDYSNMSSILYQVEYAERLLNKGEISEALVRSRILDLNTKDVKEVAEIKNKSLEKAEEAFFYSIKEKDWNSALKYFRSITASGKRLEDWTEERIFNERSVLWKTKGDTPLLNLDVKNTEHLGKSDMQDMIKGTVTVWVDKGTRIERGLGFADASIGSGFFIDKRGYFITNYHVIQSEVDPKYDGYSKLYIKSPNDPNVKISAKVIGWDPLFDLALVKTEISPEAVFNLGSSKNLNVGSKIYAMGSPAGLDKTLTSGIVSAKYRRLFSMVDVMQIDAAINHGNSGGPIVDEDGFVQGVVFAGLERNEGINFAIPVELLKEVLPELYAGGEVKHSWLGGYGKTEKIDTKTSGVKLGYILPDGPLSVSGVKEGSIITEFNGMPVTSVEEIQAQLLSVAPDTIITVKIKEKDFNGSYIAKELPVLCKARPMSPGSIVLKKDSDWRAVLPILGFYLEFSGRRNSYRVAEVIPGSTADKAGFTVNDYIEFNGKWIDDDDEDIVHIRIYAKKVKAGYVDSFMILSAYLDNPQFF</sequence>
<dbReference type="InterPro" id="IPR001940">
    <property type="entry name" value="Peptidase_S1C"/>
</dbReference>
<dbReference type="PANTHER" id="PTHR22939:SF129">
    <property type="entry name" value="SERINE PROTEASE HTRA2, MITOCHONDRIAL"/>
    <property type="match status" value="1"/>
</dbReference>
<dbReference type="InterPro" id="IPR001478">
    <property type="entry name" value="PDZ"/>
</dbReference>
<dbReference type="Proteomes" id="UP000015620">
    <property type="component" value="Chromosome"/>
</dbReference>
<dbReference type="PANTHER" id="PTHR22939">
    <property type="entry name" value="SERINE PROTEASE FAMILY S1C HTRA-RELATED"/>
    <property type="match status" value="1"/>
</dbReference>
<dbReference type="Gene3D" id="2.40.10.10">
    <property type="entry name" value="Trypsin-like serine proteases"/>
    <property type="match status" value="2"/>
</dbReference>
<evidence type="ECO:0000256" key="3">
    <source>
        <dbReference type="ARBA" id="ARBA00022801"/>
    </source>
</evidence>